<dbReference type="STRING" id="1849968.A8C32_18950"/>
<feature type="transmembrane region" description="Helical" evidence="1">
    <location>
        <begin position="210"/>
        <end position="231"/>
    </location>
</feature>
<proteinExistence type="predicted"/>
<dbReference type="AlphaFoldDB" id="A0A1E5T404"/>
<keyword evidence="1" id="KW-1133">Transmembrane helix</keyword>
<dbReference type="RefSeq" id="WP_069831000.1">
    <property type="nucleotide sequence ID" value="NZ_MDJD01000049.1"/>
</dbReference>
<feature type="transmembrane region" description="Helical" evidence="1">
    <location>
        <begin position="308"/>
        <end position="330"/>
    </location>
</feature>
<dbReference type="OrthoDB" id="1014144at2"/>
<protein>
    <submittedName>
        <fullName evidence="2">Uncharacterized protein</fullName>
    </submittedName>
</protein>
<gene>
    <name evidence="2" type="ORF">A8C32_18950</name>
</gene>
<evidence type="ECO:0000313" key="2">
    <source>
        <dbReference type="EMBL" id="OEK06110.1"/>
    </source>
</evidence>
<feature type="transmembrane region" description="Helical" evidence="1">
    <location>
        <begin position="448"/>
        <end position="466"/>
    </location>
</feature>
<feature type="transmembrane region" description="Helical" evidence="1">
    <location>
        <begin position="422"/>
        <end position="442"/>
    </location>
</feature>
<feature type="transmembrane region" description="Helical" evidence="1">
    <location>
        <begin position="23"/>
        <end position="50"/>
    </location>
</feature>
<evidence type="ECO:0000313" key="3">
    <source>
        <dbReference type="Proteomes" id="UP000095713"/>
    </source>
</evidence>
<keyword evidence="1" id="KW-0812">Transmembrane</keyword>
<sequence>MIKHFLSLEWKGAFRSLNFGKNLAIKIFMGFIGVWILLMFLGTGLSLYPILKKIFPEKDPLLVVNSFLFYWILGDLISRFFIQKLPVMRVKPLLILPIKRSKVINYVLGKSSLSFFNFLSLFIIVPFGVSLIVKGYSLNSVLIWMLAIAIVTQINNFLNFIIESFSSKKELSFLPLIVFSGVLYGLNYFNAISFSEIIGSGFNAIYESPIFVIIPIAILALFYIINFKILYKKLFLDSSLKSKVEAVNTSNLEWTKNFGDIAPFMQLDLKLIWRNKRTKSTIWMLALGLLYGMFFYPNPTYVDKPWFFIFIGVFTSGIFLMNFGQFIPAWDSSYYKMLMSQNIKYEKYLKSKFTLMVISVLILFLLSVPYVYFGWEILLAHFVTAIYNVGVNTHVIMYGGAYNRKKINLDEKATFNYQGTGVVQWLIGIPLMVMPALIFGVFYAVFNLEVGCLVIALLGIVGIVFHQKWMSLITKKYLDSKYKMIDAFSQDNS</sequence>
<feature type="transmembrane region" description="Helical" evidence="1">
    <location>
        <begin position="62"/>
        <end position="82"/>
    </location>
</feature>
<dbReference type="EMBL" id="MDJD01000049">
    <property type="protein sequence ID" value="OEK06110.1"/>
    <property type="molecule type" value="Genomic_DNA"/>
</dbReference>
<comment type="caution">
    <text evidence="2">The sequence shown here is derived from an EMBL/GenBank/DDBJ whole genome shotgun (WGS) entry which is preliminary data.</text>
</comment>
<dbReference type="Proteomes" id="UP000095713">
    <property type="component" value="Unassembled WGS sequence"/>
</dbReference>
<evidence type="ECO:0000256" key="1">
    <source>
        <dbReference type="SAM" id="Phobius"/>
    </source>
</evidence>
<keyword evidence="1" id="KW-0472">Membrane</keyword>
<feature type="transmembrane region" description="Helical" evidence="1">
    <location>
        <begin position="351"/>
        <end position="372"/>
    </location>
</feature>
<feature type="transmembrane region" description="Helical" evidence="1">
    <location>
        <begin position="173"/>
        <end position="190"/>
    </location>
</feature>
<feature type="transmembrane region" description="Helical" evidence="1">
    <location>
        <begin position="141"/>
        <end position="161"/>
    </location>
</feature>
<organism evidence="2 3">
    <name type="scientific">Flavivirga aquatica</name>
    <dbReference type="NCBI Taxonomy" id="1849968"/>
    <lineage>
        <taxon>Bacteria</taxon>
        <taxon>Pseudomonadati</taxon>
        <taxon>Bacteroidota</taxon>
        <taxon>Flavobacteriia</taxon>
        <taxon>Flavobacteriales</taxon>
        <taxon>Flavobacteriaceae</taxon>
        <taxon>Flavivirga</taxon>
    </lineage>
</organism>
<dbReference type="Pfam" id="PF18940">
    <property type="entry name" value="DUF5687"/>
    <property type="match status" value="1"/>
</dbReference>
<feature type="transmembrane region" description="Helical" evidence="1">
    <location>
        <begin position="378"/>
        <end position="401"/>
    </location>
</feature>
<feature type="transmembrane region" description="Helical" evidence="1">
    <location>
        <begin position="103"/>
        <end position="129"/>
    </location>
</feature>
<accession>A0A1E5T404</accession>
<keyword evidence="3" id="KW-1185">Reference proteome</keyword>
<dbReference type="InterPro" id="IPR043742">
    <property type="entry name" value="DUF5687"/>
</dbReference>
<name>A0A1E5T404_9FLAO</name>
<reference evidence="2 3" key="1">
    <citation type="submission" date="2016-05" db="EMBL/GenBank/DDBJ databases">
        <title>Draft Genome Sequence of Algibacter sp. Strain SK-16 Isolated from the Surface Water of Aburatsubo Inlet.</title>
        <authorList>
            <person name="Wong S.-K."/>
            <person name="Yoshizawa S."/>
            <person name="Nakajima Y."/>
            <person name="Ogura Y."/>
            <person name="Tetsuya H."/>
            <person name="Hamasaki K."/>
        </authorList>
    </citation>
    <scope>NUCLEOTIDE SEQUENCE [LARGE SCALE GENOMIC DNA]</scope>
    <source>
        <strain evidence="2 3">SK-16</strain>
    </source>
</reference>
<feature type="transmembrane region" description="Helical" evidence="1">
    <location>
        <begin position="280"/>
        <end position="296"/>
    </location>
</feature>